<feature type="region of interest" description="Disordered" evidence="8">
    <location>
        <begin position="205"/>
        <end position="249"/>
    </location>
</feature>
<dbReference type="Gene3D" id="1.10.287.70">
    <property type="match status" value="1"/>
</dbReference>
<dbReference type="GO" id="GO:0005886">
    <property type="term" value="C:plasma membrane"/>
    <property type="evidence" value="ECO:0007669"/>
    <property type="project" value="TreeGrafter"/>
</dbReference>
<evidence type="ECO:0000256" key="3">
    <source>
        <dbReference type="ARBA" id="ARBA00022692"/>
    </source>
</evidence>
<evidence type="ECO:0000256" key="4">
    <source>
        <dbReference type="ARBA" id="ARBA00022989"/>
    </source>
</evidence>
<evidence type="ECO:0000259" key="10">
    <source>
        <dbReference type="Pfam" id="PF07885"/>
    </source>
</evidence>
<evidence type="ECO:0000313" key="11">
    <source>
        <dbReference type="EMBL" id="VVD00246.1"/>
    </source>
</evidence>
<dbReference type="EMBL" id="FZQP02004556">
    <property type="protein sequence ID" value="VVD00246.1"/>
    <property type="molecule type" value="Genomic_DNA"/>
</dbReference>
<keyword evidence="6 9" id="KW-0472">Membrane</keyword>
<reference evidence="11 12" key="1">
    <citation type="submission" date="2017-07" db="EMBL/GenBank/DDBJ databases">
        <authorList>
            <person name="Talla V."/>
            <person name="Backstrom N."/>
        </authorList>
    </citation>
    <scope>NUCLEOTIDE SEQUENCE [LARGE SCALE GENOMIC DNA]</scope>
</reference>
<evidence type="ECO:0000256" key="5">
    <source>
        <dbReference type="ARBA" id="ARBA00023065"/>
    </source>
</evidence>
<dbReference type="InterPro" id="IPR003280">
    <property type="entry name" value="2pore_dom_K_chnl"/>
</dbReference>
<dbReference type="PANTHER" id="PTHR11003:SF335">
    <property type="entry name" value="POTASSIUM CHANNEL DOMAIN-CONTAINING PROTEIN"/>
    <property type="match status" value="1"/>
</dbReference>
<dbReference type="Pfam" id="PF07885">
    <property type="entry name" value="Ion_trans_2"/>
    <property type="match status" value="1"/>
</dbReference>
<keyword evidence="3 9" id="KW-0812">Transmembrane</keyword>
<feature type="compositionally biased region" description="Basic residues" evidence="8">
    <location>
        <begin position="349"/>
        <end position="367"/>
    </location>
</feature>
<evidence type="ECO:0000256" key="7">
    <source>
        <dbReference type="ARBA" id="ARBA00023303"/>
    </source>
</evidence>
<feature type="compositionally biased region" description="Basic and acidic residues" evidence="8">
    <location>
        <begin position="27"/>
        <end position="45"/>
    </location>
</feature>
<evidence type="ECO:0000256" key="9">
    <source>
        <dbReference type="SAM" id="Phobius"/>
    </source>
</evidence>
<sequence>MDNSEQNISMSIRKRRNISKNRSQNARLREKTPEPGRTPAPHEDTTSDDEENNPQRNYREIEADNTYEEMRRLVEKKANEIDPVYDINTDEILEARAMAANERRRRSISPFAVPDKDEICNLQRKGSFIDPSNKLLSTNYSLNLKDEDNPRRSSLTIDTSDMMKIQSSSLSPPLSASASPKDKNFPYPLPSTPKKLEEIVYPDEVHKQATEKSNLPKEGKKKELTKETDEKICKKSKTTKGPEALAQKTGELITRVIQVERTPSKKLSQEQKPVVQIRERVVRTPSRKLANELKPVVVRQTQDKQQETQPKTPPVKPARSKSASRLSKTSESEMSEDQTYSQNLPSSGARRKLVPTPRRFIKNKPPRANRSQSVNRVDDMGSSYIHKDKTQTDMSQTSLEIIDLMQKARARSLSIPKDDPRLPVEYKSYTKTLRTPNKTPVNLRGTRGISCPKTIQIISDKEILAGLGRTTKVEVDRKKHSRQSSGYVDASQSEYTTSCYSSSASENEYEFDLLERSAELRHKLNLLNENTTEKEHMTNIMFSQNLQTVNTEPGATLRKRSMQHSKKLITTETDINSAEKTKTELKTIKEKKTISTKLSKWKLVANWQQFKIEHNQDWNKITIMRNICICDMLILVMTCGFGGMMFRSLEGSFENAFKCNTRNVKRDFIESLWRGSHHLREEDWKSMARNKLHEFEDQLHTAHEAGVTSYSGQRSWNFMNSFVYCLTLITTIGYGHIAPKTTYGRVATIVYAIIGIPLFLIVLADFGKLFTRIIKFFWAFIRRFYYTRSCRRVRRTVPVQ</sequence>
<organism evidence="11 12">
    <name type="scientific">Leptidea sinapis</name>
    <dbReference type="NCBI Taxonomy" id="189913"/>
    <lineage>
        <taxon>Eukaryota</taxon>
        <taxon>Metazoa</taxon>
        <taxon>Ecdysozoa</taxon>
        <taxon>Arthropoda</taxon>
        <taxon>Hexapoda</taxon>
        <taxon>Insecta</taxon>
        <taxon>Pterygota</taxon>
        <taxon>Neoptera</taxon>
        <taxon>Endopterygota</taxon>
        <taxon>Lepidoptera</taxon>
        <taxon>Glossata</taxon>
        <taxon>Ditrysia</taxon>
        <taxon>Papilionoidea</taxon>
        <taxon>Pieridae</taxon>
        <taxon>Dismorphiinae</taxon>
        <taxon>Leptidea</taxon>
    </lineage>
</organism>
<dbReference type="GO" id="GO:0030322">
    <property type="term" value="P:stabilization of membrane potential"/>
    <property type="evidence" value="ECO:0007669"/>
    <property type="project" value="TreeGrafter"/>
</dbReference>
<keyword evidence="7" id="KW-0407">Ion channel</keyword>
<feature type="region of interest" description="Disordered" evidence="8">
    <location>
        <begin position="143"/>
        <end position="187"/>
    </location>
</feature>
<dbReference type="PANTHER" id="PTHR11003">
    <property type="entry name" value="POTASSIUM CHANNEL, SUBFAMILY K"/>
    <property type="match status" value="1"/>
</dbReference>
<keyword evidence="4 9" id="KW-1133">Transmembrane helix</keyword>
<feature type="compositionally biased region" description="Polar residues" evidence="8">
    <location>
        <begin position="1"/>
        <end position="10"/>
    </location>
</feature>
<accession>A0A5E4QPG0</accession>
<feature type="compositionally biased region" description="Low complexity" evidence="8">
    <location>
        <begin position="167"/>
        <end position="179"/>
    </location>
</feature>
<feature type="compositionally biased region" description="Polar residues" evidence="8">
    <location>
        <begin position="337"/>
        <end position="346"/>
    </location>
</feature>
<comment type="subcellular location">
    <subcellularLocation>
        <location evidence="1">Membrane</location>
        <topology evidence="1">Multi-pass membrane protein</topology>
    </subcellularLocation>
</comment>
<gene>
    <name evidence="11" type="ORF">LSINAPIS_LOCUS10928</name>
</gene>
<feature type="transmembrane region" description="Helical" evidence="9">
    <location>
        <begin position="718"/>
        <end position="737"/>
    </location>
</feature>
<keyword evidence="12" id="KW-1185">Reference proteome</keyword>
<evidence type="ECO:0000256" key="2">
    <source>
        <dbReference type="ARBA" id="ARBA00022448"/>
    </source>
</evidence>
<keyword evidence="5" id="KW-0406">Ion transport</keyword>
<evidence type="ECO:0000256" key="8">
    <source>
        <dbReference type="SAM" id="MobiDB-lite"/>
    </source>
</evidence>
<evidence type="ECO:0000256" key="1">
    <source>
        <dbReference type="ARBA" id="ARBA00004141"/>
    </source>
</evidence>
<feature type="transmembrane region" description="Helical" evidence="9">
    <location>
        <begin position="743"/>
        <end position="766"/>
    </location>
</feature>
<evidence type="ECO:0000256" key="6">
    <source>
        <dbReference type="ARBA" id="ARBA00023136"/>
    </source>
</evidence>
<evidence type="ECO:0000313" key="12">
    <source>
        <dbReference type="Proteomes" id="UP000324832"/>
    </source>
</evidence>
<dbReference type="Proteomes" id="UP000324832">
    <property type="component" value="Unassembled WGS sequence"/>
</dbReference>
<name>A0A5E4QPG0_9NEOP</name>
<feature type="region of interest" description="Disordered" evidence="8">
    <location>
        <begin position="286"/>
        <end position="374"/>
    </location>
</feature>
<feature type="domain" description="Potassium channel" evidence="10">
    <location>
        <begin position="713"/>
        <end position="771"/>
    </location>
</feature>
<feature type="compositionally biased region" description="Basic and acidic residues" evidence="8">
    <location>
        <begin position="205"/>
        <end position="233"/>
    </location>
</feature>
<feature type="transmembrane region" description="Helical" evidence="9">
    <location>
        <begin position="623"/>
        <end position="646"/>
    </location>
</feature>
<keyword evidence="2" id="KW-0813">Transport</keyword>
<feature type="region of interest" description="Disordered" evidence="8">
    <location>
        <begin position="1"/>
        <end position="63"/>
    </location>
</feature>
<dbReference type="SUPFAM" id="SSF81324">
    <property type="entry name" value="Voltage-gated potassium channels"/>
    <property type="match status" value="1"/>
</dbReference>
<dbReference type="InterPro" id="IPR013099">
    <property type="entry name" value="K_chnl_dom"/>
</dbReference>
<protein>
    <recommendedName>
        <fullName evidence="10">Potassium channel domain-containing protein</fullName>
    </recommendedName>
</protein>
<dbReference type="GO" id="GO:0015271">
    <property type="term" value="F:outward rectifier potassium channel activity"/>
    <property type="evidence" value="ECO:0007669"/>
    <property type="project" value="TreeGrafter"/>
</dbReference>
<dbReference type="AlphaFoldDB" id="A0A5E4QPG0"/>
<dbReference type="GO" id="GO:0022841">
    <property type="term" value="F:potassium ion leak channel activity"/>
    <property type="evidence" value="ECO:0007669"/>
    <property type="project" value="TreeGrafter"/>
</dbReference>
<proteinExistence type="predicted"/>